<evidence type="ECO:0000313" key="3">
    <source>
        <dbReference type="EMBL" id="GAA2449902.1"/>
    </source>
</evidence>
<evidence type="ECO:0000256" key="1">
    <source>
        <dbReference type="SAM" id="MobiDB-lite"/>
    </source>
</evidence>
<accession>A0ABN3K594</accession>
<evidence type="ECO:0008006" key="5">
    <source>
        <dbReference type="Google" id="ProtNLM"/>
    </source>
</evidence>
<keyword evidence="2" id="KW-0812">Transmembrane</keyword>
<protein>
    <recommendedName>
        <fullName evidence="5">SH3 domain-containing protein</fullName>
    </recommendedName>
</protein>
<feature type="region of interest" description="Disordered" evidence="1">
    <location>
        <begin position="103"/>
        <end position="132"/>
    </location>
</feature>
<reference evidence="3 4" key="1">
    <citation type="journal article" date="2019" name="Int. J. Syst. Evol. Microbiol.">
        <title>The Global Catalogue of Microorganisms (GCM) 10K type strain sequencing project: providing services to taxonomists for standard genome sequencing and annotation.</title>
        <authorList>
            <consortium name="The Broad Institute Genomics Platform"/>
            <consortium name="The Broad Institute Genome Sequencing Center for Infectious Disease"/>
            <person name="Wu L."/>
            <person name="Ma J."/>
        </authorList>
    </citation>
    <scope>NUCLEOTIDE SEQUENCE [LARGE SCALE GENOMIC DNA]</scope>
    <source>
        <strain evidence="3 4">JCM 3325</strain>
    </source>
</reference>
<feature type="transmembrane region" description="Helical" evidence="2">
    <location>
        <begin position="76"/>
        <end position="97"/>
    </location>
</feature>
<evidence type="ECO:0000313" key="4">
    <source>
        <dbReference type="Proteomes" id="UP001501231"/>
    </source>
</evidence>
<keyword evidence="2" id="KW-1133">Transmembrane helix</keyword>
<keyword evidence="2" id="KW-0472">Membrane</keyword>
<dbReference type="Proteomes" id="UP001501231">
    <property type="component" value="Unassembled WGS sequence"/>
</dbReference>
<evidence type="ECO:0000256" key="2">
    <source>
        <dbReference type="SAM" id="Phobius"/>
    </source>
</evidence>
<feature type="compositionally biased region" description="Polar residues" evidence="1">
    <location>
        <begin position="116"/>
        <end position="132"/>
    </location>
</feature>
<feature type="compositionally biased region" description="Gly residues" evidence="1">
    <location>
        <begin position="103"/>
        <end position="114"/>
    </location>
</feature>
<proteinExistence type="predicted"/>
<organism evidence="3 4">
    <name type="scientific">Actinomadura vinacea</name>
    <dbReference type="NCBI Taxonomy" id="115336"/>
    <lineage>
        <taxon>Bacteria</taxon>
        <taxon>Bacillati</taxon>
        <taxon>Actinomycetota</taxon>
        <taxon>Actinomycetes</taxon>
        <taxon>Streptosporangiales</taxon>
        <taxon>Thermomonosporaceae</taxon>
        <taxon>Actinomadura</taxon>
    </lineage>
</organism>
<sequence>MCGAPLPEASAAGGEVTVSAEKAEVLLKGDSEGGFAAVFEDDPTLVETRFADIPPAQPGPFAPPGAASRGRGLPGFAGWAVAGVFALALVAVLIVLWPSGRSGEGTATGTGGRDGSSPSRQVPPSTVLSSTPVGDQRFYVDTFAAAEGYARPDTSGGAVGELRKGTHYVFCKKQGQRMDRKGGEAYNHWWLLTDLDVVYGGGGARAWVPALYLSRWGNDEVKDNDGRDIPACS</sequence>
<dbReference type="EMBL" id="BAAARW010000037">
    <property type="protein sequence ID" value="GAA2449902.1"/>
    <property type="molecule type" value="Genomic_DNA"/>
</dbReference>
<name>A0ABN3K594_9ACTN</name>
<comment type="caution">
    <text evidence="3">The sequence shown here is derived from an EMBL/GenBank/DDBJ whole genome shotgun (WGS) entry which is preliminary data.</text>
</comment>
<gene>
    <name evidence="3" type="ORF">GCM10010191_79600</name>
</gene>
<keyword evidence="4" id="KW-1185">Reference proteome</keyword>